<protein>
    <recommendedName>
        <fullName evidence="3">Cytochrome b5 heme-binding domain-containing protein</fullName>
    </recommendedName>
</protein>
<dbReference type="GO" id="GO:0006636">
    <property type="term" value="P:unsaturated fatty acid biosynthetic process"/>
    <property type="evidence" value="ECO:0007669"/>
    <property type="project" value="UniProtKB-ARBA"/>
</dbReference>
<organism evidence="4">
    <name type="scientific">Fibrocapsa japonica</name>
    <dbReference type="NCBI Taxonomy" id="94617"/>
    <lineage>
        <taxon>Eukaryota</taxon>
        <taxon>Sar</taxon>
        <taxon>Stramenopiles</taxon>
        <taxon>Ochrophyta</taxon>
        <taxon>Raphidophyceae</taxon>
        <taxon>Chattonellales</taxon>
        <taxon>Chattonellaceae</taxon>
        <taxon>Fibrocapsa</taxon>
    </lineage>
</organism>
<dbReference type="InterPro" id="IPR036400">
    <property type="entry name" value="Cyt_B5-like_heme/steroid_sf"/>
</dbReference>
<dbReference type="InterPro" id="IPR005804">
    <property type="entry name" value="FA_desaturase_dom"/>
</dbReference>
<feature type="chain" id="PRO_5035676934" description="Cytochrome b5 heme-binding domain-containing protein" evidence="2">
    <location>
        <begin position="23"/>
        <end position="452"/>
    </location>
</feature>
<evidence type="ECO:0000256" key="2">
    <source>
        <dbReference type="SAM" id="SignalP"/>
    </source>
</evidence>
<keyword evidence="1" id="KW-0812">Transmembrane</keyword>
<dbReference type="PANTHER" id="PTHR19353">
    <property type="entry name" value="FATTY ACID DESATURASE 2"/>
    <property type="match status" value="1"/>
</dbReference>
<sequence length="452" mass="51116">MMLRVAACTFLALSVQIGHVYGFLQPVISNLPTLRPGSKLDVVAVPSDVKEDARNVATKTDRLEVALDGVWYDLTRWRSSHPAGEHWIDRMNGKDATDVMTAFHSEEAMKMFQGLPKAQGREDPVVDQTTLEFRKFRAQLVADGWFKRNWVQEAKVLGLWLTTCAVSVWLAKVCAPLGLIGLGIVSATGGWLSHDYVHGRGPWCTFMRNFGCLSIGLSPKWWSEKHNKHHAWTNVIGVDEDIMVDPALFLWQPDPSKDVPWRRFQHLYWAVPFSITLWLWRFDSIKRVVKDKLWGEGIALAANYAFFLYLLGPAMFAGMVTLGGLLIATIVTVTHQAEEYLPNNDGIGLDGQESSDDPSFVDMQFRTTRDAICRDPVSEYIWGGMQYQLEHHLFPIMPRYKYSKLAPVVKEWAEKVGLDYRATDQWQIISDNINYLKKVGEAPALKGAPTSS</sequence>
<evidence type="ECO:0000313" key="5">
    <source>
        <dbReference type="EMBL" id="CAD9860981.1"/>
    </source>
</evidence>
<dbReference type="GO" id="GO:0016717">
    <property type="term" value="F:oxidoreductase activity, acting on paired donors, with oxidation of a pair of donors resulting in the reduction of molecular oxygen to two molecules of water"/>
    <property type="evidence" value="ECO:0007669"/>
    <property type="project" value="TreeGrafter"/>
</dbReference>
<gene>
    <name evidence="4" type="ORF">FJAP1339_LOCUS3497</name>
    <name evidence="5" type="ORF">FJAP1339_LOCUS3502</name>
</gene>
<dbReference type="PIRSF" id="PIRSF015921">
    <property type="entry name" value="FA_sphinglp_des"/>
    <property type="match status" value="1"/>
</dbReference>
<dbReference type="Pfam" id="PF00487">
    <property type="entry name" value="FA_desaturase"/>
    <property type="match status" value="1"/>
</dbReference>
<dbReference type="PROSITE" id="PS50255">
    <property type="entry name" value="CYTOCHROME_B5_2"/>
    <property type="match status" value="1"/>
</dbReference>
<dbReference type="Pfam" id="PF00173">
    <property type="entry name" value="Cyt-b5"/>
    <property type="match status" value="1"/>
</dbReference>
<evidence type="ECO:0000259" key="3">
    <source>
        <dbReference type="PROSITE" id="PS50255"/>
    </source>
</evidence>
<dbReference type="AlphaFoldDB" id="A0A6U1MJH9"/>
<dbReference type="SUPFAM" id="SSF55856">
    <property type="entry name" value="Cytochrome b5-like heme/steroid binding domain"/>
    <property type="match status" value="1"/>
</dbReference>
<dbReference type="InterPro" id="IPR012171">
    <property type="entry name" value="Fatty_acid_desaturase"/>
</dbReference>
<dbReference type="Gene3D" id="3.10.120.10">
    <property type="entry name" value="Cytochrome b5-like heme/steroid binding domain"/>
    <property type="match status" value="1"/>
</dbReference>
<reference evidence="4" key="1">
    <citation type="submission" date="2021-01" db="EMBL/GenBank/DDBJ databases">
        <authorList>
            <person name="Corre E."/>
            <person name="Pelletier E."/>
            <person name="Niang G."/>
            <person name="Scheremetjew M."/>
            <person name="Finn R."/>
            <person name="Kale V."/>
            <person name="Holt S."/>
            <person name="Cochrane G."/>
            <person name="Meng A."/>
            <person name="Brown T."/>
            <person name="Cohen L."/>
        </authorList>
    </citation>
    <scope>NUCLEOTIDE SEQUENCE</scope>
    <source>
        <strain evidence="4">CCMP1661</strain>
    </source>
</reference>
<dbReference type="GO" id="GO:0016020">
    <property type="term" value="C:membrane"/>
    <property type="evidence" value="ECO:0007669"/>
    <property type="project" value="TreeGrafter"/>
</dbReference>
<dbReference type="InterPro" id="IPR001199">
    <property type="entry name" value="Cyt_B5-like_heme/steroid-bd"/>
</dbReference>
<feature type="signal peptide" evidence="2">
    <location>
        <begin position="1"/>
        <end position="22"/>
    </location>
</feature>
<dbReference type="PANTHER" id="PTHR19353:SF19">
    <property type="entry name" value="DELTA(5) FATTY ACID DESATURASE C-RELATED"/>
    <property type="match status" value="1"/>
</dbReference>
<proteinExistence type="predicted"/>
<keyword evidence="1" id="KW-0472">Membrane</keyword>
<dbReference type="EMBL" id="HBHR01007159">
    <property type="protein sequence ID" value="CAD9860981.1"/>
    <property type="molecule type" value="Transcribed_RNA"/>
</dbReference>
<name>A0A6U1MJH9_9STRA</name>
<dbReference type="GO" id="GO:0042759">
    <property type="term" value="P:long-chain fatty acid biosynthetic process"/>
    <property type="evidence" value="ECO:0007669"/>
    <property type="project" value="UniProtKB-ARBA"/>
</dbReference>
<feature type="transmembrane region" description="Helical" evidence="1">
    <location>
        <begin position="304"/>
        <end position="331"/>
    </location>
</feature>
<accession>A0A6U1MJH9</accession>
<feature type="domain" description="Cytochrome b5 heme-binding" evidence="3">
    <location>
        <begin position="41"/>
        <end position="123"/>
    </location>
</feature>
<evidence type="ECO:0000313" key="4">
    <source>
        <dbReference type="EMBL" id="CAD9860976.1"/>
    </source>
</evidence>
<keyword evidence="2" id="KW-0732">Signal</keyword>
<dbReference type="CDD" id="cd03506">
    <property type="entry name" value="Delta6-FADS-like"/>
    <property type="match status" value="1"/>
</dbReference>
<dbReference type="EMBL" id="HBHR01007148">
    <property type="protein sequence ID" value="CAD9860976.1"/>
    <property type="molecule type" value="Transcribed_RNA"/>
</dbReference>
<evidence type="ECO:0000256" key="1">
    <source>
        <dbReference type="SAM" id="Phobius"/>
    </source>
</evidence>
<keyword evidence="1" id="KW-1133">Transmembrane helix</keyword>